<proteinExistence type="predicted"/>
<dbReference type="PANTHER" id="PTHR10587">
    <property type="entry name" value="GLYCOSYL TRANSFERASE-RELATED"/>
    <property type="match status" value="1"/>
</dbReference>
<gene>
    <name evidence="2" type="ORF">FHX52_2955</name>
</gene>
<evidence type="ECO:0000313" key="3">
    <source>
        <dbReference type="Proteomes" id="UP000320085"/>
    </source>
</evidence>
<evidence type="ECO:0000313" key="2">
    <source>
        <dbReference type="EMBL" id="TQN46249.1"/>
    </source>
</evidence>
<dbReference type="PANTHER" id="PTHR10587:SF134">
    <property type="entry name" value="SECRETED PROTEIN"/>
    <property type="match status" value="1"/>
</dbReference>
<sequence>MDPAAVAARFAGQSPSRWGLSMPGISEKVPVAAGAPTLALTFDACGGPGGAGYDAALITVLRAHDVPATLFLNRRWLRENPAVARELVSDPLFAIGNHGTAHRPLSVTGRAAYGIRGTRSAAEVVDEVWANHEFIRSLTGRAPSWFRTGTAWYDDVAVRITHALGSRIAGFAVNGDAGATASAAQVNRNLLAAQSGSIAIMHMNRPGRGTRPGVAAALPVLLARGTRFVHLT</sequence>
<evidence type="ECO:0000259" key="1">
    <source>
        <dbReference type="PROSITE" id="PS51677"/>
    </source>
</evidence>
<dbReference type="PROSITE" id="PS51677">
    <property type="entry name" value="NODB"/>
    <property type="match status" value="1"/>
</dbReference>
<dbReference type="AlphaFoldDB" id="A0A543PQ82"/>
<accession>A0A543PQ82</accession>
<dbReference type="InterPro" id="IPR002509">
    <property type="entry name" value="NODB_dom"/>
</dbReference>
<dbReference type="InterPro" id="IPR050248">
    <property type="entry name" value="Polysacc_deacetylase_ArnD"/>
</dbReference>
<dbReference type="SUPFAM" id="SSF88713">
    <property type="entry name" value="Glycoside hydrolase/deacetylase"/>
    <property type="match status" value="1"/>
</dbReference>
<dbReference type="EMBL" id="VFQF01000002">
    <property type="protein sequence ID" value="TQN46249.1"/>
    <property type="molecule type" value="Genomic_DNA"/>
</dbReference>
<feature type="domain" description="NodB homology" evidence="1">
    <location>
        <begin position="36"/>
        <end position="232"/>
    </location>
</feature>
<organism evidence="2 3">
    <name type="scientific">Humibacillus xanthopallidus</name>
    <dbReference type="NCBI Taxonomy" id="412689"/>
    <lineage>
        <taxon>Bacteria</taxon>
        <taxon>Bacillati</taxon>
        <taxon>Actinomycetota</taxon>
        <taxon>Actinomycetes</taxon>
        <taxon>Micrococcales</taxon>
        <taxon>Intrasporangiaceae</taxon>
        <taxon>Humibacillus</taxon>
    </lineage>
</organism>
<dbReference type="GO" id="GO:0016810">
    <property type="term" value="F:hydrolase activity, acting on carbon-nitrogen (but not peptide) bonds"/>
    <property type="evidence" value="ECO:0007669"/>
    <property type="project" value="InterPro"/>
</dbReference>
<dbReference type="Gene3D" id="3.20.20.370">
    <property type="entry name" value="Glycoside hydrolase/deacetylase"/>
    <property type="match status" value="1"/>
</dbReference>
<dbReference type="Pfam" id="PF01522">
    <property type="entry name" value="Polysacc_deac_1"/>
    <property type="match status" value="1"/>
</dbReference>
<protein>
    <submittedName>
        <fullName evidence="2">Peptidoglycan/xylan/chitin deacetylase (PgdA/CDA1 family)</fullName>
    </submittedName>
</protein>
<name>A0A543PQ82_9MICO</name>
<reference evidence="2 3" key="1">
    <citation type="submission" date="2019-06" db="EMBL/GenBank/DDBJ databases">
        <title>Sequencing the genomes of 1000 actinobacteria strains.</title>
        <authorList>
            <person name="Klenk H.-P."/>
        </authorList>
    </citation>
    <scope>NUCLEOTIDE SEQUENCE [LARGE SCALE GENOMIC DNA]</scope>
    <source>
        <strain evidence="2 3">DSM 21776</strain>
    </source>
</reference>
<dbReference type="Proteomes" id="UP000320085">
    <property type="component" value="Unassembled WGS sequence"/>
</dbReference>
<dbReference type="InterPro" id="IPR011330">
    <property type="entry name" value="Glyco_hydro/deAcase_b/a-brl"/>
</dbReference>
<dbReference type="GO" id="GO:0005975">
    <property type="term" value="P:carbohydrate metabolic process"/>
    <property type="evidence" value="ECO:0007669"/>
    <property type="project" value="InterPro"/>
</dbReference>
<comment type="caution">
    <text evidence="2">The sequence shown here is derived from an EMBL/GenBank/DDBJ whole genome shotgun (WGS) entry which is preliminary data.</text>
</comment>